<sequence>MAPTIQHIEFNSAQDCFAVGTDAGVRVFSSDPLVEVRNLNVTTVGSVKLCAMLHRTNLLAIVGGGSHPKFADNSVLIWDDVARKFVLELTLPGPILNVLLAYSKLIVVLARQIHVFSFPNPCVRISTQETRENFHGLCQLSSDPNSELLVYPGFKIGSVQLVDMRNLTKGSSIAPATVNAHQSEVTRIALNNQGTLLATGSTKGTVVRVFDTRTRQLMSEFRRGSDPANLQCLRFSPCSSFLCVSSDKGTVHIFAVRDKQSNRKTLLQQVGIVTDEAQRSLAQFSLPDIETACTCAFVGTGKQSVVALCYDGTYHRFQFSLDGSCNRDGFDHFLDLGDEQEFWTVAE</sequence>
<evidence type="ECO:0000313" key="6">
    <source>
        <dbReference type="WBParaSite" id="PSAMB.scaffold1858size27197.g15207.t1"/>
    </source>
</evidence>
<dbReference type="InterPro" id="IPR048720">
    <property type="entry name" value="PROPPIN"/>
</dbReference>
<keyword evidence="5" id="KW-1185">Reference proteome</keyword>
<dbReference type="Gene3D" id="2.130.10.10">
    <property type="entry name" value="YVTN repeat-like/Quinoprotein amine dehydrogenase"/>
    <property type="match status" value="1"/>
</dbReference>
<dbReference type="InterPro" id="IPR036322">
    <property type="entry name" value="WD40_repeat_dom_sf"/>
</dbReference>
<dbReference type="SMART" id="SM00320">
    <property type="entry name" value="WD40"/>
    <property type="match status" value="2"/>
</dbReference>
<dbReference type="Proteomes" id="UP000887566">
    <property type="component" value="Unplaced"/>
</dbReference>
<dbReference type="InterPro" id="IPR001680">
    <property type="entry name" value="WD40_rpt"/>
</dbReference>
<evidence type="ECO:0000256" key="4">
    <source>
        <dbReference type="ARBA" id="ARBA00025740"/>
    </source>
</evidence>
<evidence type="ECO:0000256" key="2">
    <source>
        <dbReference type="ARBA" id="ARBA00022737"/>
    </source>
</evidence>
<dbReference type="InterPro" id="IPR015943">
    <property type="entry name" value="WD40/YVTN_repeat-like_dom_sf"/>
</dbReference>
<dbReference type="WBParaSite" id="PSAMB.scaffold1978size26304.g15897.t1">
    <property type="protein sequence ID" value="PSAMB.scaffold1978size26304.g15897.t1"/>
    <property type="gene ID" value="PSAMB.scaffold1978size26304.g15897"/>
</dbReference>
<keyword evidence="2" id="KW-0677">Repeat</keyword>
<comment type="similarity">
    <text evidence="4">Belongs to the WD repeat PROPPIN family.</text>
</comment>
<proteinExistence type="inferred from homology"/>
<dbReference type="SUPFAM" id="SSF50978">
    <property type="entry name" value="WD40 repeat-like"/>
    <property type="match status" value="1"/>
</dbReference>
<evidence type="ECO:0000256" key="1">
    <source>
        <dbReference type="ARBA" id="ARBA00022574"/>
    </source>
</evidence>
<keyword evidence="3" id="KW-0072">Autophagy</keyword>
<dbReference type="GO" id="GO:0006914">
    <property type="term" value="P:autophagy"/>
    <property type="evidence" value="ECO:0007669"/>
    <property type="project" value="UniProtKB-KW"/>
</dbReference>
<evidence type="ECO:0000313" key="7">
    <source>
        <dbReference type="WBParaSite" id="PSAMB.scaffold1978size26304.g15897.t1"/>
    </source>
</evidence>
<keyword evidence="1" id="KW-0853">WD repeat</keyword>
<dbReference type="AlphaFoldDB" id="A0A914VHW6"/>
<dbReference type="GO" id="GO:0005737">
    <property type="term" value="C:cytoplasm"/>
    <property type="evidence" value="ECO:0007669"/>
    <property type="project" value="UniProtKB-ARBA"/>
</dbReference>
<organism evidence="5 7">
    <name type="scientific">Plectus sambesii</name>
    <dbReference type="NCBI Taxonomy" id="2011161"/>
    <lineage>
        <taxon>Eukaryota</taxon>
        <taxon>Metazoa</taxon>
        <taxon>Ecdysozoa</taxon>
        <taxon>Nematoda</taxon>
        <taxon>Chromadorea</taxon>
        <taxon>Plectida</taxon>
        <taxon>Plectina</taxon>
        <taxon>Plectoidea</taxon>
        <taxon>Plectidae</taxon>
        <taxon>Plectus</taxon>
    </lineage>
</organism>
<reference evidence="6 7" key="1">
    <citation type="submission" date="2022-11" db="UniProtKB">
        <authorList>
            <consortium name="WormBaseParasite"/>
        </authorList>
    </citation>
    <scope>IDENTIFICATION</scope>
</reference>
<name>A0A914VHW6_9BILA</name>
<evidence type="ECO:0000256" key="3">
    <source>
        <dbReference type="ARBA" id="ARBA00023006"/>
    </source>
</evidence>
<accession>A0A914VHW6</accession>
<dbReference type="WBParaSite" id="PSAMB.scaffold1858size27197.g15207.t1">
    <property type="protein sequence ID" value="PSAMB.scaffold1858size27197.g15207.t1"/>
    <property type="gene ID" value="PSAMB.scaffold1858size27197.g15207"/>
</dbReference>
<protein>
    <submittedName>
        <fullName evidence="6 7">WD repeat domain phosphoinositide-interacting protein 4</fullName>
    </submittedName>
</protein>
<dbReference type="PANTHER" id="PTHR11227">
    <property type="entry name" value="WD-REPEAT PROTEIN INTERACTING WITH PHOSPHOINOSIDES WIPI -RELATED"/>
    <property type="match status" value="1"/>
</dbReference>
<evidence type="ECO:0000313" key="5">
    <source>
        <dbReference type="Proteomes" id="UP000887566"/>
    </source>
</evidence>
<dbReference type="Pfam" id="PF21032">
    <property type="entry name" value="PROPPIN"/>
    <property type="match status" value="1"/>
</dbReference>